<gene>
    <name evidence="1" type="ordered locus">MTR_7g015730</name>
</gene>
<evidence type="ECO:0000313" key="3">
    <source>
        <dbReference type="Proteomes" id="UP000002051"/>
    </source>
</evidence>
<evidence type="ECO:0000313" key="2">
    <source>
        <dbReference type="EnsemblPlants" id="KEH21729"/>
    </source>
</evidence>
<reference evidence="1 3" key="2">
    <citation type="journal article" date="2014" name="BMC Genomics">
        <title>An improved genome release (version Mt4.0) for the model legume Medicago truncatula.</title>
        <authorList>
            <person name="Tang H."/>
            <person name="Krishnakumar V."/>
            <person name="Bidwell S."/>
            <person name="Rosen B."/>
            <person name="Chan A."/>
            <person name="Zhou S."/>
            <person name="Gentzbittel L."/>
            <person name="Childs K.L."/>
            <person name="Yandell M."/>
            <person name="Gundlach H."/>
            <person name="Mayer K.F."/>
            <person name="Schwartz D.C."/>
            <person name="Town C.D."/>
        </authorList>
    </citation>
    <scope>GENOME REANNOTATION</scope>
    <source>
        <strain evidence="1">A17</strain>
        <strain evidence="2 3">cv. Jemalong A17</strain>
    </source>
</reference>
<protein>
    <submittedName>
        <fullName evidence="1 2">Uncharacterized protein</fullName>
    </submittedName>
</protein>
<dbReference type="EMBL" id="CM001223">
    <property type="protein sequence ID" value="KEH21729.1"/>
    <property type="molecule type" value="Genomic_DNA"/>
</dbReference>
<dbReference type="AlphaFoldDB" id="A0A072TW43"/>
<organism evidence="1 3">
    <name type="scientific">Medicago truncatula</name>
    <name type="common">Barrel medic</name>
    <name type="synonym">Medicago tribuloides</name>
    <dbReference type="NCBI Taxonomy" id="3880"/>
    <lineage>
        <taxon>Eukaryota</taxon>
        <taxon>Viridiplantae</taxon>
        <taxon>Streptophyta</taxon>
        <taxon>Embryophyta</taxon>
        <taxon>Tracheophyta</taxon>
        <taxon>Spermatophyta</taxon>
        <taxon>Magnoliopsida</taxon>
        <taxon>eudicotyledons</taxon>
        <taxon>Gunneridae</taxon>
        <taxon>Pentapetalae</taxon>
        <taxon>rosids</taxon>
        <taxon>fabids</taxon>
        <taxon>Fabales</taxon>
        <taxon>Fabaceae</taxon>
        <taxon>Papilionoideae</taxon>
        <taxon>50 kb inversion clade</taxon>
        <taxon>NPAAA clade</taxon>
        <taxon>Hologalegina</taxon>
        <taxon>IRL clade</taxon>
        <taxon>Trifolieae</taxon>
        <taxon>Medicago</taxon>
    </lineage>
</organism>
<keyword evidence="3" id="KW-1185">Reference proteome</keyword>
<name>A0A072TW43_MEDTR</name>
<sequence>MRCWGSVSSKGGAENKMKRIWALGEARRVWAWIRPVQTGLKVEPSRILLLGEEHDSLF</sequence>
<proteinExistence type="predicted"/>
<accession>A0A072TW43</accession>
<reference evidence="2" key="3">
    <citation type="submission" date="2015-04" db="UniProtKB">
        <authorList>
            <consortium name="EnsemblPlants"/>
        </authorList>
    </citation>
    <scope>IDENTIFICATION</scope>
    <source>
        <strain evidence="2">cv. Jemalong A17</strain>
    </source>
</reference>
<dbReference type="HOGENOM" id="CLU_2982106_0_0_1"/>
<reference evidence="1 3" key="1">
    <citation type="journal article" date="2011" name="Nature">
        <title>The Medicago genome provides insight into the evolution of rhizobial symbioses.</title>
        <authorList>
            <person name="Young N.D."/>
            <person name="Debelle F."/>
            <person name="Oldroyd G.E."/>
            <person name="Geurts R."/>
            <person name="Cannon S.B."/>
            <person name="Udvardi M.K."/>
            <person name="Benedito V.A."/>
            <person name="Mayer K.F."/>
            <person name="Gouzy J."/>
            <person name="Schoof H."/>
            <person name="Van de Peer Y."/>
            <person name="Proost S."/>
            <person name="Cook D.R."/>
            <person name="Meyers B.C."/>
            <person name="Spannagl M."/>
            <person name="Cheung F."/>
            <person name="De Mita S."/>
            <person name="Krishnakumar V."/>
            <person name="Gundlach H."/>
            <person name="Zhou S."/>
            <person name="Mudge J."/>
            <person name="Bharti A.K."/>
            <person name="Murray J.D."/>
            <person name="Naoumkina M.A."/>
            <person name="Rosen B."/>
            <person name="Silverstein K.A."/>
            <person name="Tang H."/>
            <person name="Rombauts S."/>
            <person name="Zhao P.X."/>
            <person name="Zhou P."/>
            <person name="Barbe V."/>
            <person name="Bardou P."/>
            <person name="Bechner M."/>
            <person name="Bellec A."/>
            <person name="Berger A."/>
            <person name="Berges H."/>
            <person name="Bidwell S."/>
            <person name="Bisseling T."/>
            <person name="Choisne N."/>
            <person name="Couloux A."/>
            <person name="Denny R."/>
            <person name="Deshpande S."/>
            <person name="Dai X."/>
            <person name="Doyle J.J."/>
            <person name="Dudez A.M."/>
            <person name="Farmer A.D."/>
            <person name="Fouteau S."/>
            <person name="Franken C."/>
            <person name="Gibelin C."/>
            <person name="Gish J."/>
            <person name="Goldstein S."/>
            <person name="Gonzalez A.J."/>
            <person name="Green P.J."/>
            <person name="Hallab A."/>
            <person name="Hartog M."/>
            <person name="Hua A."/>
            <person name="Humphray S.J."/>
            <person name="Jeong D.H."/>
            <person name="Jing Y."/>
            <person name="Jocker A."/>
            <person name="Kenton S.M."/>
            <person name="Kim D.J."/>
            <person name="Klee K."/>
            <person name="Lai H."/>
            <person name="Lang C."/>
            <person name="Lin S."/>
            <person name="Macmil S.L."/>
            <person name="Magdelenat G."/>
            <person name="Matthews L."/>
            <person name="McCorrison J."/>
            <person name="Monaghan E.L."/>
            <person name="Mun J.H."/>
            <person name="Najar F.Z."/>
            <person name="Nicholson C."/>
            <person name="Noirot C."/>
            <person name="O'Bleness M."/>
            <person name="Paule C.R."/>
            <person name="Poulain J."/>
            <person name="Prion F."/>
            <person name="Qin B."/>
            <person name="Qu C."/>
            <person name="Retzel E.F."/>
            <person name="Riddle C."/>
            <person name="Sallet E."/>
            <person name="Samain S."/>
            <person name="Samson N."/>
            <person name="Sanders I."/>
            <person name="Saurat O."/>
            <person name="Scarpelli C."/>
            <person name="Schiex T."/>
            <person name="Segurens B."/>
            <person name="Severin A.J."/>
            <person name="Sherrier D.J."/>
            <person name="Shi R."/>
            <person name="Sims S."/>
            <person name="Singer S.R."/>
            <person name="Sinharoy S."/>
            <person name="Sterck L."/>
            <person name="Viollet A."/>
            <person name="Wang B.B."/>
            <person name="Wang K."/>
            <person name="Wang M."/>
            <person name="Wang X."/>
            <person name="Warfsmann J."/>
            <person name="Weissenbach J."/>
            <person name="White D.D."/>
            <person name="White J.D."/>
            <person name="Wiley G.B."/>
            <person name="Wincker P."/>
            <person name="Xing Y."/>
            <person name="Yang L."/>
            <person name="Yao Z."/>
            <person name="Ying F."/>
            <person name="Zhai J."/>
            <person name="Zhou L."/>
            <person name="Zuber A."/>
            <person name="Denarie J."/>
            <person name="Dixon R.A."/>
            <person name="May G.D."/>
            <person name="Schwartz D.C."/>
            <person name="Rogers J."/>
            <person name="Quetier F."/>
            <person name="Town C.D."/>
            <person name="Roe B.A."/>
        </authorList>
    </citation>
    <scope>NUCLEOTIDE SEQUENCE [LARGE SCALE GENOMIC DNA]</scope>
    <source>
        <strain evidence="1">A17</strain>
        <strain evidence="2 3">cv. Jemalong A17</strain>
    </source>
</reference>
<dbReference type="EnsemblPlants" id="KEH21729">
    <property type="protein sequence ID" value="KEH21729"/>
    <property type="gene ID" value="MTR_7g015730"/>
</dbReference>
<evidence type="ECO:0000313" key="1">
    <source>
        <dbReference type="EMBL" id="KEH21729.1"/>
    </source>
</evidence>
<dbReference type="Proteomes" id="UP000002051">
    <property type="component" value="Unassembled WGS sequence"/>
</dbReference>